<gene>
    <name evidence="1" type="ORF">pipiens_019375</name>
</gene>
<dbReference type="Proteomes" id="UP001562425">
    <property type="component" value="Unassembled WGS sequence"/>
</dbReference>
<name>A0ABD1DUW0_CULPP</name>
<keyword evidence="2" id="KW-1185">Reference proteome</keyword>
<comment type="caution">
    <text evidence="1">The sequence shown here is derived from an EMBL/GenBank/DDBJ whole genome shotgun (WGS) entry which is preliminary data.</text>
</comment>
<protein>
    <submittedName>
        <fullName evidence="1">Uncharacterized protein</fullName>
    </submittedName>
</protein>
<accession>A0ABD1DUW0</accession>
<evidence type="ECO:0000313" key="1">
    <source>
        <dbReference type="EMBL" id="KAL1403412.1"/>
    </source>
</evidence>
<proteinExistence type="predicted"/>
<feature type="non-terminal residue" evidence="1">
    <location>
        <position position="1"/>
    </location>
</feature>
<evidence type="ECO:0000313" key="2">
    <source>
        <dbReference type="Proteomes" id="UP001562425"/>
    </source>
</evidence>
<dbReference type="EMBL" id="JBEHCU010001626">
    <property type="protein sequence ID" value="KAL1403412.1"/>
    <property type="molecule type" value="Genomic_DNA"/>
</dbReference>
<dbReference type="AlphaFoldDB" id="A0ABD1DUW0"/>
<reference evidence="1 2" key="1">
    <citation type="submission" date="2024-05" db="EMBL/GenBank/DDBJ databases">
        <title>Culex pipiens pipiens assembly and annotation.</title>
        <authorList>
            <person name="Alout H."/>
            <person name="Durand T."/>
        </authorList>
    </citation>
    <scope>NUCLEOTIDE SEQUENCE [LARGE SCALE GENOMIC DNA]</scope>
    <source>
        <strain evidence="1">HA-2024</strain>
        <tissue evidence="1">Whole body</tissue>
    </source>
</reference>
<sequence length="32" mass="3447">FREFGAFCACNEKVDDHVQVEATITNSTVASG</sequence>
<organism evidence="1 2">
    <name type="scientific">Culex pipiens pipiens</name>
    <name type="common">Northern house mosquito</name>
    <dbReference type="NCBI Taxonomy" id="38569"/>
    <lineage>
        <taxon>Eukaryota</taxon>
        <taxon>Metazoa</taxon>
        <taxon>Ecdysozoa</taxon>
        <taxon>Arthropoda</taxon>
        <taxon>Hexapoda</taxon>
        <taxon>Insecta</taxon>
        <taxon>Pterygota</taxon>
        <taxon>Neoptera</taxon>
        <taxon>Endopterygota</taxon>
        <taxon>Diptera</taxon>
        <taxon>Nematocera</taxon>
        <taxon>Culicoidea</taxon>
        <taxon>Culicidae</taxon>
        <taxon>Culicinae</taxon>
        <taxon>Culicini</taxon>
        <taxon>Culex</taxon>
        <taxon>Culex</taxon>
    </lineage>
</organism>